<protein>
    <submittedName>
        <fullName evidence="3">Cytochrome c family protein</fullName>
    </submittedName>
</protein>
<evidence type="ECO:0000313" key="3">
    <source>
        <dbReference type="EMBL" id="ABB39653.1"/>
    </source>
</evidence>
<proteinExistence type="predicted"/>
<feature type="signal peptide" evidence="1">
    <location>
        <begin position="1"/>
        <end position="27"/>
    </location>
</feature>
<feature type="chain" id="PRO_5004219712" evidence="1">
    <location>
        <begin position="28"/>
        <end position="153"/>
    </location>
</feature>
<dbReference type="EMBL" id="CP000112">
    <property type="protein sequence ID" value="ABB39653.1"/>
    <property type="molecule type" value="Genomic_DNA"/>
</dbReference>
<dbReference type="AlphaFoldDB" id="Q30XE3"/>
<gene>
    <name evidence="3" type="ordered locus">Dde_2858</name>
</gene>
<dbReference type="SUPFAM" id="SSF48695">
    <property type="entry name" value="Multiheme cytochromes"/>
    <property type="match status" value="1"/>
</dbReference>
<accession>Q30XE3</accession>
<dbReference type="InterPro" id="IPR023155">
    <property type="entry name" value="Cyt_c-552/4"/>
</dbReference>
<evidence type="ECO:0000256" key="1">
    <source>
        <dbReference type="SAM" id="SignalP"/>
    </source>
</evidence>
<keyword evidence="1" id="KW-0732">Signal</keyword>
<dbReference type="InterPro" id="IPR036280">
    <property type="entry name" value="Multihaem_cyt_sf"/>
</dbReference>
<evidence type="ECO:0000313" key="4">
    <source>
        <dbReference type="Proteomes" id="UP000002710"/>
    </source>
</evidence>
<dbReference type="Gene3D" id="1.10.1130.10">
    <property type="entry name" value="Flavocytochrome C3, Chain A"/>
    <property type="match status" value="1"/>
</dbReference>
<name>Q30XE3_OLEA2</name>
<dbReference type="STRING" id="207559.Dde_2858"/>
<dbReference type="RefSeq" id="WP_011368654.1">
    <property type="nucleotide sequence ID" value="NC_007519.1"/>
</dbReference>
<evidence type="ECO:0000259" key="2">
    <source>
        <dbReference type="Pfam" id="PF13435"/>
    </source>
</evidence>
<organism evidence="3 4">
    <name type="scientific">Oleidesulfovibrio alaskensis (strain ATCC BAA-1058 / DSM 17464 / G20)</name>
    <name type="common">Desulfovibrio alaskensis</name>
    <dbReference type="NCBI Taxonomy" id="207559"/>
    <lineage>
        <taxon>Bacteria</taxon>
        <taxon>Pseudomonadati</taxon>
        <taxon>Thermodesulfobacteriota</taxon>
        <taxon>Desulfovibrionia</taxon>
        <taxon>Desulfovibrionales</taxon>
        <taxon>Desulfovibrionaceae</taxon>
        <taxon>Oleidesulfovibrio</taxon>
    </lineage>
</organism>
<sequence length="153" mass="16315">MKKGFVPVALLALIAVCGLCIVQQAVAGAYVGSARCGECHETEYETFQKHSVKAKSWKSVSIMASDLTPQELEGCYDCHTTGHGKGGFVSIETTPELADVGCETCHGPGAQHAETGDPEMITRKPDIKTCETCHNESRVQAFGYKPLISSGAH</sequence>
<dbReference type="Pfam" id="PF13435">
    <property type="entry name" value="Cytochrome_C554"/>
    <property type="match status" value="1"/>
</dbReference>
<dbReference type="Proteomes" id="UP000002710">
    <property type="component" value="Chromosome"/>
</dbReference>
<dbReference type="eggNOG" id="COG0737">
    <property type="taxonomic scope" value="Bacteria"/>
</dbReference>
<dbReference type="KEGG" id="dde:Dde_2858"/>
<keyword evidence="4" id="KW-1185">Reference proteome</keyword>
<dbReference type="HOGENOM" id="CLU_139657_0_0_7"/>
<reference evidence="3 4" key="1">
    <citation type="journal article" date="2011" name="J. Bacteriol.">
        <title>Complete genome sequence and updated annotation of Desulfovibrio alaskensis G20.</title>
        <authorList>
            <person name="Hauser L.J."/>
            <person name="Land M.L."/>
            <person name="Brown S.D."/>
            <person name="Larimer F."/>
            <person name="Keller K.L."/>
            <person name="Rapp-Giles B.J."/>
            <person name="Price M.N."/>
            <person name="Lin M."/>
            <person name="Bruce D.C."/>
            <person name="Detter J.C."/>
            <person name="Tapia R."/>
            <person name="Han C.S."/>
            <person name="Goodwin L.A."/>
            <person name="Cheng J.F."/>
            <person name="Pitluck S."/>
            <person name="Copeland A."/>
            <person name="Lucas S."/>
            <person name="Nolan M."/>
            <person name="Lapidus A.L."/>
            <person name="Palumbo A.V."/>
            <person name="Wall J.D."/>
        </authorList>
    </citation>
    <scope>NUCLEOTIDE SEQUENCE [LARGE SCALE GENOMIC DNA]</scope>
    <source>
        <strain evidence="4">ATCC BAA 1058 / DSM 17464 / G20</strain>
    </source>
</reference>
<feature type="domain" description="Cytochrome c-552/4" evidence="2">
    <location>
        <begin position="36"/>
        <end position="107"/>
    </location>
</feature>